<dbReference type="EMBL" id="BAABFX010000055">
    <property type="protein sequence ID" value="GAA4404032.1"/>
    <property type="molecule type" value="Genomic_DNA"/>
</dbReference>
<feature type="transmembrane region" description="Helical" evidence="2">
    <location>
        <begin position="22"/>
        <end position="44"/>
    </location>
</feature>
<sequence length="225" mass="24739">MAWWTVFMPLGDIWTWVNDNGAGLQAIAVIVTGLVAVAALFRTAEDSRERSRPMVTAELQRGPNSHSVIDLVVRNSGLTVARDLAVRLDPLPVVPAEGGPYVTPFMLRRYAQPIPVLAPGQELRNIWWSGEVVTGSIELQNREPTTDEVKVSVTYRGPGRRRYSDTYSLHVDIVKMTTYEVSSDSLPGRLETIDKSLRRLSAAATSIASQLGRSPASPTSRSHET</sequence>
<organism evidence="3 4">
    <name type="scientific">Ornithinibacter aureus</name>
    <dbReference type="NCBI Taxonomy" id="622664"/>
    <lineage>
        <taxon>Bacteria</taxon>
        <taxon>Bacillati</taxon>
        <taxon>Actinomycetota</taxon>
        <taxon>Actinomycetes</taxon>
        <taxon>Micrococcales</taxon>
        <taxon>Intrasporangiaceae</taxon>
        <taxon>Ornithinibacter</taxon>
    </lineage>
</organism>
<reference evidence="4" key="1">
    <citation type="journal article" date="2019" name="Int. J. Syst. Evol. Microbiol.">
        <title>The Global Catalogue of Microorganisms (GCM) 10K type strain sequencing project: providing services to taxonomists for standard genome sequencing and annotation.</title>
        <authorList>
            <consortium name="The Broad Institute Genomics Platform"/>
            <consortium name="The Broad Institute Genome Sequencing Center for Infectious Disease"/>
            <person name="Wu L."/>
            <person name="Ma J."/>
        </authorList>
    </citation>
    <scope>NUCLEOTIDE SEQUENCE [LARGE SCALE GENOMIC DNA]</scope>
    <source>
        <strain evidence="4">JCM 17738</strain>
    </source>
</reference>
<accession>A0ABP8KDA5</accession>
<gene>
    <name evidence="3" type="ORF">GCM10023153_34450</name>
</gene>
<proteinExistence type="predicted"/>
<keyword evidence="4" id="KW-1185">Reference proteome</keyword>
<protein>
    <recommendedName>
        <fullName evidence="5">DUF11 domain-containing protein</fullName>
    </recommendedName>
</protein>
<comment type="caution">
    <text evidence="3">The sequence shown here is derived from an EMBL/GenBank/DDBJ whole genome shotgun (WGS) entry which is preliminary data.</text>
</comment>
<feature type="region of interest" description="Disordered" evidence="1">
    <location>
        <begin position="204"/>
        <end position="225"/>
    </location>
</feature>
<keyword evidence="2" id="KW-0472">Membrane</keyword>
<evidence type="ECO:0008006" key="5">
    <source>
        <dbReference type="Google" id="ProtNLM"/>
    </source>
</evidence>
<evidence type="ECO:0000256" key="2">
    <source>
        <dbReference type="SAM" id="Phobius"/>
    </source>
</evidence>
<keyword evidence="2" id="KW-1133">Transmembrane helix</keyword>
<dbReference type="Proteomes" id="UP001500390">
    <property type="component" value="Unassembled WGS sequence"/>
</dbReference>
<name>A0ABP8KDA5_9MICO</name>
<evidence type="ECO:0000313" key="3">
    <source>
        <dbReference type="EMBL" id="GAA4404032.1"/>
    </source>
</evidence>
<evidence type="ECO:0000256" key="1">
    <source>
        <dbReference type="SAM" id="MobiDB-lite"/>
    </source>
</evidence>
<keyword evidence="2" id="KW-0812">Transmembrane</keyword>
<evidence type="ECO:0000313" key="4">
    <source>
        <dbReference type="Proteomes" id="UP001500390"/>
    </source>
</evidence>